<feature type="non-terminal residue" evidence="2">
    <location>
        <position position="499"/>
    </location>
</feature>
<proteinExistence type="predicted"/>
<name>A0A0F9DEP6_9ZZZZ</name>
<feature type="region of interest" description="Disordered" evidence="1">
    <location>
        <begin position="470"/>
        <end position="499"/>
    </location>
</feature>
<evidence type="ECO:0000256" key="1">
    <source>
        <dbReference type="SAM" id="MobiDB-lite"/>
    </source>
</evidence>
<protein>
    <submittedName>
        <fullName evidence="2">Uncharacterized protein</fullName>
    </submittedName>
</protein>
<feature type="non-terminal residue" evidence="2">
    <location>
        <position position="1"/>
    </location>
</feature>
<evidence type="ECO:0000313" key="2">
    <source>
        <dbReference type="EMBL" id="KKL16211.1"/>
    </source>
</evidence>
<gene>
    <name evidence="2" type="ORF">LCGC14_2497860</name>
</gene>
<accession>A0A0F9DEP6</accession>
<comment type="caution">
    <text evidence="2">The sequence shown here is derived from an EMBL/GenBank/DDBJ whole genome shotgun (WGS) entry which is preliminary data.</text>
</comment>
<dbReference type="EMBL" id="LAZR01039754">
    <property type="protein sequence ID" value="KKL16211.1"/>
    <property type="molecule type" value="Genomic_DNA"/>
</dbReference>
<reference evidence="2" key="1">
    <citation type="journal article" date="2015" name="Nature">
        <title>Complex archaea that bridge the gap between prokaryotes and eukaryotes.</title>
        <authorList>
            <person name="Spang A."/>
            <person name="Saw J.H."/>
            <person name="Jorgensen S.L."/>
            <person name="Zaremba-Niedzwiedzka K."/>
            <person name="Martijn J."/>
            <person name="Lind A.E."/>
            <person name="van Eijk R."/>
            <person name="Schleper C."/>
            <person name="Guy L."/>
            <person name="Ettema T.J."/>
        </authorList>
    </citation>
    <scope>NUCLEOTIDE SEQUENCE</scope>
</reference>
<sequence>LGAQESGGEIILRFGPESVVTKGTLEQVFKGFNVEVMKQRSIHTTLGADPRMVQSFRVSFWDEGNRLSPTLAKQALQERLGGEQRFTTKPIRQRLEKAGVLPGMEGAVREQKAAARALEGEKLGEEFARPVGERAGKQIVEAPIFRGTEAAPQREMFAPRGKGKRTYDEVQKEIDAFEGNLEARGVDITKLADSEAVARARKIGVEPGPRMPSELDALYRERNAIGGGELSESLADLQGRLANNGIRGKDAEVVLEYYSLRPGKVEAIDQYFAAEYTEKFARMPFKKQVEGVAIKLAARRGEQFDAFEDVSATSRADAAKAVTVIREYFGAPKPQTVMEAIRKSQEGRKPVFDEFGDEIVRGKTVVDSMGRTLQVDSVNAEQGNLTVRYQGRRQQVPIAEVTVKRHGRPKALEGIGRKPVRHFGESEEAFGARVNRERGFIRGKDLLPGEWLESLGDIGRGIKDIITRSKTKTKTVSPESPELNEARINVGRQFEKRQQ</sequence>
<organism evidence="2">
    <name type="scientific">marine sediment metagenome</name>
    <dbReference type="NCBI Taxonomy" id="412755"/>
    <lineage>
        <taxon>unclassified sequences</taxon>
        <taxon>metagenomes</taxon>
        <taxon>ecological metagenomes</taxon>
    </lineage>
</organism>
<dbReference type="AlphaFoldDB" id="A0A0F9DEP6"/>